<accession>A0A9W9CWE7</accession>
<evidence type="ECO:0000313" key="1">
    <source>
        <dbReference type="EMBL" id="KAJ4389811.1"/>
    </source>
</evidence>
<dbReference type="AlphaFoldDB" id="A0A9W9CWE7"/>
<dbReference type="Proteomes" id="UP001140453">
    <property type="component" value="Unassembled WGS sequence"/>
</dbReference>
<keyword evidence="2" id="KW-1185">Reference proteome</keyword>
<protein>
    <submittedName>
        <fullName evidence="1">Uncharacterized protein</fullName>
    </submittedName>
</protein>
<evidence type="ECO:0000313" key="2">
    <source>
        <dbReference type="Proteomes" id="UP001140453"/>
    </source>
</evidence>
<sequence length="91" mass="10732">MLRLLPRAKEVSPTPTHGHAYYGIHAALLLRWAGEADMHRWSHGSEAKRLTLMRIIIKWRQVVVEAVQLTPERHEQIWRHEVIRSYQGTLF</sequence>
<reference evidence="1" key="1">
    <citation type="submission" date="2022-10" db="EMBL/GenBank/DDBJ databases">
        <title>Tapping the CABI collections for fungal endophytes: first genome assemblies for Collariella, Neodidymelliopsis, Ascochyta clinopodiicola, Didymella pomorum, Didymosphaeria variabile, Neocosmospora piperis and Neocucurbitaria cava.</title>
        <authorList>
            <person name="Hill R."/>
        </authorList>
    </citation>
    <scope>NUCLEOTIDE SEQUENCE</scope>
    <source>
        <strain evidence="1">IMI 355082</strain>
    </source>
</reference>
<name>A0A9W9CWE7_9PEZI</name>
<dbReference type="EMBL" id="JAPEVB010000004">
    <property type="protein sequence ID" value="KAJ4389811.1"/>
    <property type="molecule type" value="Genomic_DNA"/>
</dbReference>
<organism evidence="1 2">
    <name type="scientific">Gnomoniopsis smithogilvyi</name>
    <dbReference type="NCBI Taxonomy" id="1191159"/>
    <lineage>
        <taxon>Eukaryota</taxon>
        <taxon>Fungi</taxon>
        <taxon>Dikarya</taxon>
        <taxon>Ascomycota</taxon>
        <taxon>Pezizomycotina</taxon>
        <taxon>Sordariomycetes</taxon>
        <taxon>Sordariomycetidae</taxon>
        <taxon>Diaporthales</taxon>
        <taxon>Gnomoniaceae</taxon>
        <taxon>Gnomoniopsis</taxon>
    </lineage>
</organism>
<comment type="caution">
    <text evidence="1">The sequence shown here is derived from an EMBL/GenBank/DDBJ whole genome shotgun (WGS) entry which is preliminary data.</text>
</comment>
<proteinExistence type="predicted"/>
<gene>
    <name evidence="1" type="ORF">N0V93_007283</name>
</gene>